<evidence type="ECO:0000313" key="10">
    <source>
        <dbReference type="Proteomes" id="UP000747542"/>
    </source>
</evidence>
<evidence type="ECO:0000256" key="1">
    <source>
        <dbReference type="ARBA" id="ARBA00004141"/>
    </source>
</evidence>
<gene>
    <name evidence="9" type="primary">Slc10A6-L2</name>
    <name evidence="9" type="ORF">Hamer_G012786</name>
</gene>
<accession>A0A8J5MY59</accession>
<feature type="transmembrane region" description="Helical" evidence="8">
    <location>
        <begin position="287"/>
        <end position="308"/>
    </location>
</feature>
<evidence type="ECO:0000256" key="2">
    <source>
        <dbReference type="ARBA" id="ARBA00006528"/>
    </source>
</evidence>
<keyword evidence="6 8" id="KW-0472">Membrane</keyword>
<feature type="transmembrane region" description="Helical" evidence="8">
    <location>
        <begin position="444"/>
        <end position="462"/>
    </location>
</feature>
<keyword evidence="5 8" id="KW-1133">Transmembrane helix</keyword>
<feature type="transmembrane region" description="Helical" evidence="8">
    <location>
        <begin position="411"/>
        <end position="432"/>
    </location>
</feature>
<dbReference type="Gene3D" id="1.20.1530.20">
    <property type="match status" value="1"/>
</dbReference>
<feature type="region of interest" description="Disordered" evidence="7">
    <location>
        <begin position="473"/>
        <end position="528"/>
    </location>
</feature>
<feature type="transmembrane region" description="Helical" evidence="8">
    <location>
        <begin position="223"/>
        <end position="245"/>
    </location>
</feature>
<keyword evidence="10" id="KW-1185">Reference proteome</keyword>
<evidence type="ECO:0000256" key="7">
    <source>
        <dbReference type="SAM" id="MobiDB-lite"/>
    </source>
</evidence>
<keyword evidence="4" id="KW-0769">Symport</keyword>
<dbReference type="PANTHER" id="PTHR10361">
    <property type="entry name" value="SODIUM-BILE ACID COTRANSPORTER"/>
    <property type="match status" value="1"/>
</dbReference>
<reference evidence="9" key="1">
    <citation type="journal article" date="2021" name="Sci. Adv.">
        <title>The American lobster genome reveals insights on longevity, neural, and immune adaptations.</title>
        <authorList>
            <person name="Polinski J.M."/>
            <person name="Zimin A.V."/>
            <person name="Clark K.F."/>
            <person name="Kohn A.B."/>
            <person name="Sadowski N."/>
            <person name="Timp W."/>
            <person name="Ptitsyn A."/>
            <person name="Khanna P."/>
            <person name="Romanova D.Y."/>
            <person name="Williams P."/>
            <person name="Greenwood S.J."/>
            <person name="Moroz L.L."/>
            <person name="Walt D.R."/>
            <person name="Bodnar A.G."/>
        </authorList>
    </citation>
    <scope>NUCLEOTIDE SEQUENCE</scope>
    <source>
        <strain evidence="9">GMGI-L3</strain>
    </source>
</reference>
<feature type="transmembrane region" description="Helical" evidence="8">
    <location>
        <begin position="380"/>
        <end position="404"/>
    </location>
</feature>
<dbReference type="Proteomes" id="UP000747542">
    <property type="component" value="Unassembled WGS sequence"/>
</dbReference>
<feature type="transmembrane region" description="Helical" evidence="8">
    <location>
        <begin position="353"/>
        <end position="374"/>
    </location>
</feature>
<protein>
    <submittedName>
        <fullName evidence="9">Solute carrier family 10 member 6-like 2</fullName>
    </submittedName>
</protein>
<feature type="transmembrane region" description="Helical" evidence="8">
    <location>
        <begin position="187"/>
        <end position="211"/>
    </location>
</feature>
<dbReference type="GO" id="GO:0015293">
    <property type="term" value="F:symporter activity"/>
    <property type="evidence" value="ECO:0007669"/>
    <property type="project" value="UniProtKB-KW"/>
</dbReference>
<proteinExistence type="inferred from homology"/>
<dbReference type="GO" id="GO:0016020">
    <property type="term" value="C:membrane"/>
    <property type="evidence" value="ECO:0007669"/>
    <property type="project" value="UniProtKB-SubCell"/>
</dbReference>
<evidence type="ECO:0000256" key="5">
    <source>
        <dbReference type="ARBA" id="ARBA00022989"/>
    </source>
</evidence>
<sequence length="528" mass="57407">MIREIDHMCAALAFRSNGTPLPSSVIKEVLEHIKHINPNTPTITTKHLAEVVYFTIQEEEYAAATTEDKTGVVRFSPADLLKVVDGTNHLVTWFTNVTVTVDRVAAYVVDQFVSEVRGIGEPMQCTPENDNLVACSNVTYYGEVNITALYLGFSNLHVVLYDENNQTVAEGVMEMAVVLRDQNITLIYTYISSALAIIAYFIMGASVDFKIIKGITKKPVGPAIGAISQFVIMPMISFGLGVLLFPNEPYLRLGLFLSGSCPGGGSSNMWTYLLGGSLDLSISMTTISTIFSFGTVPLWVLLLGPVIMKGVDFVIPYSDIAITSATLILPCLIGMVVQYFIPRINVYAKKVLTGFALFNLALLFSFGTYAYRYIFYFFNWQVVGAGLLLPTLGFTGGLIFALILRQPVASAIAISVETGVQNVVIAIIILQLTLSSPNGELSAIIPASCTLFFPLPLALWLLTKTIYDRVKRSRNPDLPSSSGTDLKELPNGVKDIEKNGKMEKSTTKVPVSTGGGVDNLAADLKDEV</sequence>
<keyword evidence="3 8" id="KW-0812">Transmembrane</keyword>
<dbReference type="EMBL" id="JAHLQT010021643">
    <property type="protein sequence ID" value="KAG7167344.1"/>
    <property type="molecule type" value="Genomic_DNA"/>
</dbReference>
<organism evidence="9 10">
    <name type="scientific">Homarus americanus</name>
    <name type="common">American lobster</name>
    <dbReference type="NCBI Taxonomy" id="6706"/>
    <lineage>
        <taxon>Eukaryota</taxon>
        <taxon>Metazoa</taxon>
        <taxon>Ecdysozoa</taxon>
        <taxon>Arthropoda</taxon>
        <taxon>Crustacea</taxon>
        <taxon>Multicrustacea</taxon>
        <taxon>Malacostraca</taxon>
        <taxon>Eumalacostraca</taxon>
        <taxon>Eucarida</taxon>
        <taxon>Decapoda</taxon>
        <taxon>Pleocyemata</taxon>
        <taxon>Astacidea</taxon>
        <taxon>Nephropoidea</taxon>
        <taxon>Nephropidae</taxon>
        <taxon>Homarus</taxon>
    </lineage>
</organism>
<feature type="transmembrane region" description="Helical" evidence="8">
    <location>
        <begin position="320"/>
        <end position="341"/>
    </location>
</feature>
<evidence type="ECO:0000256" key="8">
    <source>
        <dbReference type="SAM" id="Phobius"/>
    </source>
</evidence>
<feature type="compositionally biased region" description="Basic and acidic residues" evidence="7">
    <location>
        <begin position="494"/>
        <end position="506"/>
    </location>
</feature>
<comment type="caution">
    <text evidence="9">The sequence shown here is derived from an EMBL/GenBank/DDBJ whole genome shotgun (WGS) entry which is preliminary data.</text>
</comment>
<dbReference type="PANTHER" id="PTHR10361:SF28">
    <property type="entry name" value="P3 PROTEIN-RELATED"/>
    <property type="match status" value="1"/>
</dbReference>
<evidence type="ECO:0000256" key="6">
    <source>
        <dbReference type="ARBA" id="ARBA00023136"/>
    </source>
</evidence>
<dbReference type="InterPro" id="IPR004710">
    <property type="entry name" value="Bilac:Na_transpt"/>
</dbReference>
<dbReference type="Pfam" id="PF01758">
    <property type="entry name" value="SBF"/>
    <property type="match status" value="1"/>
</dbReference>
<dbReference type="InterPro" id="IPR038770">
    <property type="entry name" value="Na+/solute_symporter_sf"/>
</dbReference>
<comment type="subcellular location">
    <subcellularLocation>
        <location evidence="1">Membrane</location>
        <topology evidence="1">Multi-pass membrane protein</topology>
    </subcellularLocation>
</comment>
<dbReference type="InterPro" id="IPR002657">
    <property type="entry name" value="BilAc:Na_symport/Acr3"/>
</dbReference>
<evidence type="ECO:0000313" key="9">
    <source>
        <dbReference type="EMBL" id="KAG7167344.1"/>
    </source>
</evidence>
<name>A0A8J5MY59_HOMAM</name>
<comment type="similarity">
    <text evidence="2">Belongs to the bile acid:sodium symporter (BASS) (TC 2.A.28) family.</text>
</comment>
<evidence type="ECO:0000256" key="4">
    <source>
        <dbReference type="ARBA" id="ARBA00022847"/>
    </source>
</evidence>
<keyword evidence="4" id="KW-0813">Transport</keyword>
<evidence type="ECO:0000256" key="3">
    <source>
        <dbReference type="ARBA" id="ARBA00022692"/>
    </source>
</evidence>
<dbReference type="AlphaFoldDB" id="A0A8J5MY59"/>